<dbReference type="Proteomes" id="UP001163324">
    <property type="component" value="Chromosome 9"/>
</dbReference>
<dbReference type="EMBL" id="CM047948">
    <property type="protein sequence ID" value="KAI9896624.1"/>
    <property type="molecule type" value="Genomic_DNA"/>
</dbReference>
<evidence type="ECO:0000313" key="1">
    <source>
        <dbReference type="EMBL" id="KAI9896624.1"/>
    </source>
</evidence>
<protein>
    <submittedName>
        <fullName evidence="1">Uncharacterized protein</fullName>
    </submittedName>
</protein>
<organism evidence="1 2">
    <name type="scientific">Trichothecium roseum</name>
    <dbReference type="NCBI Taxonomy" id="47278"/>
    <lineage>
        <taxon>Eukaryota</taxon>
        <taxon>Fungi</taxon>
        <taxon>Dikarya</taxon>
        <taxon>Ascomycota</taxon>
        <taxon>Pezizomycotina</taxon>
        <taxon>Sordariomycetes</taxon>
        <taxon>Hypocreomycetidae</taxon>
        <taxon>Hypocreales</taxon>
        <taxon>Hypocreales incertae sedis</taxon>
        <taxon>Trichothecium</taxon>
    </lineage>
</organism>
<sequence>MDPINSSSINGTNEVYNELFSKLDIFLPGFSGSMRLVSTYLGIDLSLYLPLIAVICGLTAAWTYMRNTFSGLVDTYLMSSIRIRTDDEIYNMLIFWVVAQKFSQNNRRVIASTTINSKSSLIDYNSESDDEEDDYNLAQNRKRQKMLQYTPTYGTHWFWYKGRPLFFERSEMAKSSPALVAAEKEEFIISCYGRDPAILKDLLDTAREAYSKKDEKKTIIYRAQLNARYDAWWRRSMSRSSRPLSTVILSDKVKQELVDDIADYLSPGTRKWYANRGIPYRRGYLLYGPPGTGKSSLSLALAGHFNLPIFIMSLTSPQATEENVSTLFDKLPRHCVILLEDIDAAGLTLSREAFEGDNDAADAPADEVITTGGAQISLSGLLNVLDGVASQEGRVLVMTTNHLERLDKALIRPGRVDMIIKYGLADADTTAGVFRAVYAPYDGEETLEIEKSSGAGGMSVEKVKAEIDALAKVFADKIPPDEFSPAEIQGLLLRHKRDPQGAIDSIDSWVQEARREQRVRKDKETKKNAQEAAKRAEAAQKKKQKAEKQERQAEKRARREAQLKQKEEAEAEKKESEAKAEPVTNGVDSEPEPVTNGVKAAA</sequence>
<gene>
    <name evidence="1" type="ORF">N3K66_008796</name>
</gene>
<proteinExistence type="predicted"/>
<name>A0ACC0USY9_9HYPO</name>
<accession>A0ACC0USY9</accession>
<reference evidence="1" key="1">
    <citation type="submission" date="2022-10" db="EMBL/GenBank/DDBJ databases">
        <title>Complete Genome of Trichothecium roseum strain YXFP-22015, a Plant Pathogen Isolated from Citrus.</title>
        <authorList>
            <person name="Wang Y."/>
            <person name="Zhu L."/>
        </authorList>
    </citation>
    <scope>NUCLEOTIDE SEQUENCE</scope>
    <source>
        <strain evidence="1">YXFP-22015</strain>
    </source>
</reference>
<keyword evidence="2" id="KW-1185">Reference proteome</keyword>
<comment type="caution">
    <text evidence="1">The sequence shown here is derived from an EMBL/GenBank/DDBJ whole genome shotgun (WGS) entry which is preliminary data.</text>
</comment>
<evidence type="ECO:0000313" key="2">
    <source>
        <dbReference type="Proteomes" id="UP001163324"/>
    </source>
</evidence>